<evidence type="ECO:0000256" key="5">
    <source>
        <dbReference type="ARBA" id="ARBA00022692"/>
    </source>
</evidence>
<dbReference type="GO" id="GO:0015031">
    <property type="term" value="P:protein transport"/>
    <property type="evidence" value="ECO:0007669"/>
    <property type="project" value="UniProtKB-KW"/>
</dbReference>
<comment type="subcellular location">
    <subcellularLocation>
        <location evidence="1">Cell membrane</location>
        <topology evidence="1">Single-pass membrane protein</topology>
    </subcellularLocation>
</comment>
<proteinExistence type="inferred from homology"/>
<dbReference type="SMART" id="SM01323">
    <property type="entry name" value="YajC"/>
    <property type="match status" value="1"/>
</dbReference>
<evidence type="ECO:0000256" key="1">
    <source>
        <dbReference type="ARBA" id="ARBA00004162"/>
    </source>
</evidence>
<keyword evidence="4" id="KW-1003">Cell membrane</keyword>
<evidence type="ECO:0000256" key="10">
    <source>
        <dbReference type="SAM" id="Phobius"/>
    </source>
</evidence>
<dbReference type="Proteomes" id="UP000696931">
    <property type="component" value="Unassembled WGS sequence"/>
</dbReference>
<organism evidence="11 12">
    <name type="scientific">Eiseniibacteriota bacterium</name>
    <dbReference type="NCBI Taxonomy" id="2212470"/>
    <lineage>
        <taxon>Bacteria</taxon>
        <taxon>Candidatus Eiseniibacteriota</taxon>
    </lineage>
</organism>
<evidence type="ECO:0000256" key="4">
    <source>
        <dbReference type="ARBA" id="ARBA00022475"/>
    </source>
</evidence>
<dbReference type="PANTHER" id="PTHR33909">
    <property type="entry name" value="SEC TRANSLOCON ACCESSORY COMPLEX SUBUNIT YAJC"/>
    <property type="match status" value="1"/>
</dbReference>
<evidence type="ECO:0000256" key="8">
    <source>
        <dbReference type="ARBA" id="ARBA00023010"/>
    </source>
</evidence>
<comment type="similarity">
    <text evidence="2">Belongs to the YajC family.</text>
</comment>
<dbReference type="Pfam" id="PF02699">
    <property type="entry name" value="YajC"/>
    <property type="match status" value="1"/>
</dbReference>
<evidence type="ECO:0000256" key="9">
    <source>
        <dbReference type="ARBA" id="ARBA00023136"/>
    </source>
</evidence>
<accession>A0A933SBP1</accession>
<comment type="caution">
    <text evidence="11">The sequence shown here is derived from an EMBL/GenBank/DDBJ whole genome shotgun (WGS) entry which is preliminary data.</text>
</comment>
<evidence type="ECO:0000256" key="7">
    <source>
        <dbReference type="ARBA" id="ARBA00022989"/>
    </source>
</evidence>
<evidence type="ECO:0000256" key="3">
    <source>
        <dbReference type="ARBA" id="ARBA00022448"/>
    </source>
</evidence>
<keyword evidence="7 10" id="KW-1133">Transmembrane helix</keyword>
<protein>
    <submittedName>
        <fullName evidence="11">Preprotein translocase subunit YajC</fullName>
    </submittedName>
</protein>
<name>A0A933SBP1_UNCEI</name>
<dbReference type="PRINTS" id="PR01853">
    <property type="entry name" value="YAJCTRNLCASE"/>
</dbReference>
<keyword evidence="8" id="KW-0811">Translocation</keyword>
<keyword evidence="9 10" id="KW-0472">Membrane</keyword>
<keyword evidence="6" id="KW-0653">Protein transport</keyword>
<reference evidence="11" key="1">
    <citation type="submission" date="2020-07" db="EMBL/GenBank/DDBJ databases">
        <title>Huge and variable diversity of episymbiotic CPR bacteria and DPANN archaea in groundwater ecosystems.</title>
        <authorList>
            <person name="He C.Y."/>
            <person name="Keren R."/>
            <person name="Whittaker M."/>
            <person name="Farag I.F."/>
            <person name="Doudna J."/>
            <person name="Cate J.H.D."/>
            <person name="Banfield J.F."/>
        </authorList>
    </citation>
    <scope>NUCLEOTIDE SEQUENCE</scope>
    <source>
        <strain evidence="11">NC_groundwater_1813_Pr3_B-0.1um_71_17</strain>
    </source>
</reference>
<evidence type="ECO:0000256" key="6">
    <source>
        <dbReference type="ARBA" id="ARBA00022927"/>
    </source>
</evidence>
<gene>
    <name evidence="11" type="primary">yajC</name>
    <name evidence="11" type="ORF">HZA61_02260</name>
</gene>
<evidence type="ECO:0000313" key="12">
    <source>
        <dbReference type="Proteomes" id="UP000696931"/>
    </source>
</evidence>
<dbReference type="EMBL" id="JACRIW010000020">
    <property type="protein sequence ID" value="MBI5168290.1"/>
    <property type="molecule type" value="Genomic_DNA"/>
</dbReference>
<dbReference type="NCBIfam" id="TIGR00739">
    <property type="entry name" value="yajC"/>
    <property type="match status" value="1"/>
</dbReference>
<keyword evidence="3" id="KW-0813">Transport</keyword>
<feature type="transmembrane region" description="Helical" evidence="10">
    <location>
        <begin position="30"/>
        <end position="48"/>
    </location>
</feature>
<sequence length="114" mass="12326">MFFVSDAWAQGAEGAAAAGGPLAQFFGGPSSTIVMFALMFGIMYFMLIRPQNEEKKKLEKALDALQKGDKVLTTSGIVATVVTIDKERAVLKINDDVKVEFVRAAIAQVLTDKK</sequence>
<evidence type="ECO:0000256" key="2">
    <source>
        <dbReference type="ARBA" id="ARBA00006742"/>
    </source>
</evidence>
<dbReference type="PANTHER" id="PTHR33909:SF1">
    <property type="entry name" value="SEC TRANSLOCON ACCESSORY COMPLEX SUBUNIT YAJC"/>
    <property type="match status" value="1"/>
</dbReference>
<dbReference type="GO" id="GO:0005886">
    <property type="term" value="C:plasma membrane"/>
    <property type="evidence" value="ECO:0007669"/>
    <property type="project" value="UniProtKB-SubCell"/>
</dbReference>
<evidence type="ECO:0000313" key="11">
    <source>
        <dbReference type="EMBL" id="MBI5168290.1"/>
    </source>
</evidence>
<dbReference type="InterPro" id="IPR003849">
    <property type="entry name" value="Preprotein_translocase_YajC"/>
</dbReference>
<dbReference type="AlphaFoldDB" id="A0A933SBP1"/>
<keyword evidence="5 10" id="KW-0812">Transmembrane</keyword>